<dbReference type="AlphaFoldDB" id="A0A7W9EWR7"/>
<evidence type="ECO:0000256" key="1">
    <source>
        <dbReference type="ARBA" id="ARBA00004651"/>
    </source>
</evidence>
<organism evidence="9 10">
    <name type="scientific">Yoonia ponticola</name>
    <dbReference type="NCBI Taxonomy" id="1524255"/>
    <lineage>
        <taxon>Bacteria</taxon>
        <taxon>Pseudomonadati</taxon>
        <taxon>Pseudomonadota</taxon>
        <taxon>Alphaproteobacteria</taxon>
        <taxon>Rhodobacterales</taxon>
        <taxon>Paracoccaceae</taxon>
        <taxon>Yoonia</taxon>
    </lineage>
</organism>
<evidence type="ECO:0000313" key="9">
    <source>
        <dbReference type="EMBL" id="MBB5720879.1"/>
    </source>
</evidence>
<evidence type="ECO:0000256" key="6">
    <source>
        <dbReference type="ARBA" id="ARBA00022989"/>
    </source>
</evidence>
<feature type="transmembrane region" description="Helical" evidence="8">
    <location>
        <begin position="55"/>
        <end position="80"/>
    </location>
</feature>
<dbReference type="PANTHER" id="PTHR21716:SF53">
    <property type="entry name" value="PERMEASE PERM-RELATED"/>
    <property type="match status" value="1"/>
</dbReference>
<comment type="similarity">
    <text evidence="2">Belongs to the autoinducer-2 exporter (AI-2E) (TC 2.A.86) family.</text>
</comment>
<keyword evidence="10" id="KW-1185">Reference proteome</keyword>
<dbReference type="GO" id="GO:0055085">
    <property type="term" value="P:transmembrane transport"/>
    <property type="evidence" value="ECO:0007669"/>
    <property type="project" value="TreeGrafter"/>
</dbReference>
<proteinExistence type="inferred from homology"/>
<keyword evidence="7 8" id="KW-0472">Membrane</keyword>
<dbReference type="InterPro" id="IPR002549">
    <property type="entry name" value="AI-2E-like"/>
</dbReference>
<feature type="transmembrane region" description="Helical" evidence="8">
    <location>
        <begin position="266"/>
        <end position="282"/>
    </location>
</feature>
<keyword evidence="3" id="KW-0813">Transport</keyword>
<comment type="subcellular location">
    <subcellularLocation>
        <location evidence="1">Cell membrane</location>
        <topology evidence="1">Multi-pass membrane protein</topology>
    </subcellularLocation>
</comment>
<keyword evidence="5 8" id="KW-0812">Transmembrane</keyword>
<feature type="transmembrane region" description="Helical" evidence="8">
    <location>
        <begin position="12"/>
        <end position="43"/>
    </location>
</feature>
<accession>A0A7W9EWR7</accession>
<evidence type="ECO:0000256" key="4">
    <source>
        <dbReference type="ARBA" id="ARBA00022475"/>
    </source>
</evidence>
<protein>
    <submittedName>
        <fullName evidence="9">Putative PurR-regulated permease PerM</fullName>
    </submittedName>
</protein>
<dbReference type="RefSeq" id="WP_183524949.1">
    <property type="nucleotide sequence ID" value="NZ_JACIJM010000001.1"/>
</dbReference>
<feature type="transmembrane region" description="Helical" evidence="8">
    <location>
        <begin position="145"/>
        <end position="167"/>
    </location>
</feature>
<evidence type="ECO:0000256" key="3">
    <source>
        <dbReference type="ARBA" id="ARBA00022448"/>
    </source>
</evidence>
<evidence type="ECO:0000256" key="5">
    <source>
        <dbReference type="ARBA" id="ARBA00022692"/>
    </source>
</evidence>
<reference evidence="9 10" key="1">
    <citation type="submission" date="2020-08" db="EMBL/GenBank/DDBJ databases">
        <title>Genomic Encyclopedia of Type Strains, Phase IV (KMG-IV): sequencing the most valuable type-strain genomes for metagenomic binning, comparative biology and taxonomic classification.</title>
        <authorList>
            <person name="Goeker M."/>
        </authorList>
    </citation>
    <scope>NUCLEOTIDE SEQUENCE [LARGE SCALE GENOMIC DNA]</scope>
    <source>
        <strain evidence="9 10">DSM 101064</strain>
    </source>
</reference>
<feature type="transmembrane region" description="Helical" evidence="8">
    <location>
        <begin position="238"/>
        <end position="259"/>
    </location>
</feature>
<dbReference type="GO" id="GO:0005886">
    <property type="term" value="C:plasma membrane"/>
    <property type="evidence" value="ECO:0007669"/>
    <property type="project" value="UniProtKB-SubCell"/>
</dbReference>
<keyword evidence="6 8" id="KW-1133">Transmembrane helix</keyword>
<feature type="transmembrane region" description="Helical" evidence="8">
    <location>
        <begin position="302"/>
        <end position="335"/>
    </location>
</feature>
<feature type="transmembrane region" description="Helical" evidence="8">
    <location>
        <begin position="209"/>
        <end position="232"/>
    </location>
</feature>
<dbReference type="Pfam" id="PF01594">
    <property type="entry name" value="AI-2E_transport"/>
    <property type="match status" value="1"/>
</dbReference>
<dbReference type="Proteomes" id="UP000535415">
    <property type="component" value="Unassembled WGS sequence"/>
</dbReference>
<evidence type="ECO:0000256" key="7">
    <source>
        <dbReference type="ARBA" id="ARBA00023136"/>
    </source>
</evidence>
<evidence type="ECO:0000256" key="8">
    <source>
        <dbReference type="SAM" id="Phobius"/>
    </source>
</evidence>
<keyword evidence="4" id="KW-1003">Cell membrane</keyword>
<sequence length="352" mass="37553">MALTVQHQTAYWGIAAAVFCGVLWFLGDVIMPFILGGAIAYCLDPVADRLERLGLSRVLSVTVITLVAFLIFVLLVLLVIPTLVTQISGLIEAAPGAPEKLRDFLATNFPALLDEESTIYKQLLKIGETIQSKGGELLGGLLTSAAGLLNVLVLLVIVPVVAFYLLLDWDNMVARIDELIPRDHAATLRQLARDIDQTLASFIRGQGTVCLIMGTFYAVGLMAVGLNFGLVVGSFAGLITFIPYVGALVGGALAIGLAIFQFWGEWGWLAAVAIIFALGQFLEGNIITPRLVGNSVGLHPVWLIFALSVFGALFGFVGMLVAVPVAAMIGVLIRFGIAKYKTSMLYRGQTGG</sequence>
<comment type="caution">
    <text evidence="9">The sequence shown here is derived from an EMBL/GenBank/DDBJ whole genome shotgun (WGS) entry which is preliminary data.</text>
</comment>
<evidence type="ECO:0000256" key="2">
    <source>
        <dbReference type="ARBA" id="ARBA00009773"/>
    </source>
</evidence>
<evidence type="ECO:0000313" key="10">
    <source>
        <dbReference type="Proteomes" id="UP000535415"/>
    </source>
</evidence>
<name>A0A7W9EWR7_9RHOB</name>
<dbReference type="EMBL" id="JACIJM010000001">
    <property type="protein sequence ID" value="MBB5720879.1"/>
    <property type="molecule type" value="Genomic_DNA"/>
</dbReference>
<gene>
    <name evidence="9" type="ORF">FHS72_000483</name>
</gene>
<dbReference type="PANTHER" id="PTHR21716">
    <property type="entry name" value="TRANSMEMBRANE PROTEIN"/>
    <property type="match status" value="1"/>
</dbReference>